<evidence type="ECO:0000256" key="10">
    <source>
        <dbReference type="SAM" id="MobiDB-lite"/>
    </source>
</evidence>
<dbReference type="PANTHER" id="PTHR46543">
    <property type="entry name" value="ZINC FINGER CCHC DOMAIN-CONTAINING PROTEIN 7"/>
    <property type="match status" value="1"/>
</dbReference>
<feature type="compositionally biased region" description="Basic residues" evidence="10">
    <location>
        <begin position="71"/>
        <end position="81"/>
    </location>
</feature>
<evidence type="ECO:0000256" key="1">
    <source>
        <dbReference type="ARBA" id="ARBA00004123"/>
    </source>
</evidence>
<dbReference type="InterPro" id="IPR036875">
    <property type="entry name" value="Znf_CCHC_sf"/>
</dbReference>
<feature type="compositionally biased region" description="Low complexity" evidence="10">
    <location>
        <begin position="112"/>
        <end position="131"/>
    </location>
</feature>
<keyword evidence="4 9" id="KW-0863">Zinc-finger</keyword>
<evidence type="ECO:0000259" key="11">
    <source>
        <dbReference type="PROSITE" id="PS50158"/>
    </source>
</evidence>
<dbReference type="GO" id="GO:0071038">
    <property type="term" value="P:TRAMP-dependent tRNA surveillance pathway"/>
    <property type="evidence" value="ECO:0007669"/>
    <property type="project" value="TreeGrafter"/>
</dbReference>
<evidence type="ECO:0000313" key="13">
    <source>
        <dbReference type="Proteomes" id="UP001168972"/>
    </source>
</evidence>
<feature type="compositionally biased region" description="Low complexity" evidence="10">
    <location>
        <begin position="348"/>
        <end position="374"/>
    </location>
</feature>
<feature type="compositionally biased region" description="Basic residues" evidence="10">
    <location>
        <begin position="221"/>
        <end position="235"/>
    </location>
</feature>
<feature type="region of interest" description="Disordered" evidence="10">
    <location>
        <begin position="547"/>
        <end position="590"/>
    </location>
</feature>
<dbReference type="GO" id="GO:0071037">
    <property type="term" value="P:nuclear polyadenylation-dependent snRNA catabolic process"/>
    <property type="evidence" value="ECO:0007669"/>
    <property type="project" value="TreeGrafter"/>
</dbReference>
<dbReference type="GO" id="GO:0071036">
    <property type="term" value="P:nuclear polyadenylation-dependent snoRNA catabolic process"/>
    <property type="evidence" value="ECO:0007669"/>
    <property type="project" value="TreeGrafter"/>
</dbReference>
<evidence type="ECO:0000256" key="4">
    <source>
        <dbReference type="ARBA" id="ARBA00022771"/>
    </source>
</evidence>
<feature type="region of interest" description="Disordered" evidence="10">
    <location>
        <begin position="391"/>
        <end position="411"/>
    </location>
</feature>
<dbReference type="SUPFAM" id="SSF57756">
    <property type="entry name" value="Retrovirus zinc finger-like domains"/>
    <property type="match status" value="1"/>
</dbReference>
<proteinExistence type="predicted"/>
<feature type="region of interest" description="Disordered" evidence="10">
    <location>
        <begin position="731"/>
        <end position="755"/>
    </location>
</feature>
<feature type="compositionally biased region" description="Acidic residues" evidence="10">
    <location>
        <begin position="336"/>
        <end position="347"/>
    </location>
</feature>
<evidence type="ECO:0000256" key="5">
    <source>
        <dbReference type="ARBA" id="ARBA00022833"/>
    </source>
</evidence>
<comment type="caution">
    <text evidence="12">The sequence shown here is derived from an EMBL/GenBank/DDBJ whole genome shotgun (WGS) entry which is preliminary data.</text>
</comment>
<feature type="domain" description="CCHC-type" evidence="11">
    <location>
        <begin position="667"/>
        <end position="681"/>
    </location>
</feature>
<evidence type="ECO:0000256" key="2">
    <source>
        <dbReference type="ARBA" id="ARBA00022723"/>
    </source>
</evidence>
<feature type="compositionally biased region" description="Polar residues" evidence="10">
    <location>
        <begin position="255"/>
        <end position="302"/>
    </location>
</feature>
<dbReference type="GO" id="GO:0071031">
    <property type="term" value="P:nuclear mRNA surveillance of mRNA 3'-end processing"/>
    <property type="evidence" value="ECO:0007669"/>
    <property type="project" value="TreeGrafter"/>
</dbReference>
<feature type="compositionally biased region" description="Polar residues" evidence="10">
    <location>
        <begin position="731"/>
        <end position="751"/>
    </location>
</feature>
<evidence type="ECO:0000313" key="12">
    <source>
        <dbReference type="EMBL" id="KAK0161162.1"/>
    </source>
</evidence>
<dbReference type="InterPro" id="IPR051644">
    <property type="entry name" value="TRAMP_AT-DNA-binding"/>
</dbReference>
<comment type="subcellular location">
    <subcellularLocation>
        <location evidence="1">Nucleus</location>
    </subcellularLocation>
</comment>
<evidence type="ECO:0000256" key="8">
    <source>
        <dbReference type="ARBA" id="ARBA00043023"/>
    </source>
</evidence>
<feature type="compositionally biased region" description="Basic and acidic residues" evidence="10">
    <location>
        <begin position="504"/>
        <end position="513"/>
    </location>
</feature>
<feature type="compositionally biased region" description="Basic residues" evidence="10">
    <location>
        <begin position="203"/>
        <end position="212"/>
    </location>
</feature>
<feature type="compositionally biased region" description="Polar residues" evidence="10">
    <location>
        <begin position="1268"/>
        <end position="1292"/>
    </location>
</feature>
<dbReference type="PROSITE" id="PS50158">
    <property type="entry name" value="ZF_CCHC"/>
    <property type="match status" value="1"/>
</dbReference>
<dbReference type="InterPro" id="IPR001878">
    <property type="entry name" value="Znf_CCHC"/>
</dbReference>
<dbReference type="SMART" id="SM00343">
    <property type="entry name" value="ZnF_C2HC"/>
    <property type="match status" value="3"/>
</dbReference>
<organism evidence="12 13">
    <name type="scientific">Microctonus hyperodae</name>
    <name type="common">Parasitoid wasp</name>
    <dbReference type="NCBI Taxonomy" id="165561"/>
    <lineage>
        <taxon>Eukaryota</taxon>
        <taxon>Metazoa</taxon>
        <taxon>Ecdysozoa</taxon>
        <taxon>Arthropoda</taxon>
        <taxon>Hexapoda</taxon>
        <taxon>Insecta</taxon>
        <taxon>Pterygota</taxon>
        <taxon>Neoptera</taxon>
        <taxon>Endopterygota</taxon>
        <taxon>Hymenoptera</taxon>
        <taxon>Apocrita</taxon>
        <taxon>Ichneumonoidea</taxon>
        <taxon>Braconidae</taxon>
        <taxon>Euphorinae</taxon>
        <taxon>Microctonus</taxon>
    </lineage>
</organism>
<keyword evidence="6" id="KW-0539">Nucleus</keyword>
<evidence type="ECO:0000256" key="6">
    <source>
        <dbReference type="ARBA" id="ARBA00023242"/>
    </source>
</evidence>
<dbReference type="GO" id="GO:0008270">
    <property type="term" value="F:zinc ion binding"/>
    <property type="evidence" value="ECO:0007669"/>
    <property type="project" value="UniProtKB-KW"/>
</dbReference>
<feature type="region of interest" description="Disordered" evidence="10">
    <location>
        <begin position="477"/>
        <end position="515"/>
    </location>
</feature>
<reference evidence="12" key="1">
    <citation type="journal article" date="2023" name="bioRxiv">
        <title>Scaffold-level genome assemblies of two parasitoid biocontrol wasps reveal the parthenogenesis mechanism and an associated novel virus.</title>
        <authorList>
            <person name="Inwood S."/>
            <person name="Skelly J."/>
            <person name="Guhlin J."/>
            <person name="Harrop T."/>
            <person name="Goldson S."/>
            <person name="Dearden P."/>
        </authorList>
    </citation>
    <scope>NUCLEOTIDE SEQUENCE</scope>
    <source>
        <strain evidence="12">Lincoln</strain>
        <tissue evidence="12">Whole body</tissue>
    </source>
</reference>
<dbReference type="GO" id="GO:0071039">
    <property type="term" value="P:nuclear polyadenylation-dependent CUT catabolic process"/>
    <property type="evidence" value="ECO:0007669"/>
    <property type="project" value="TreeGrafter"/>
</dbReference>
<name>A0AA39EZY2_MICHY</name>
<protein>
    <recommendedName>
        <fullName evidence="7">Zinc finger CCHC domain-containing protein 7</fullName>
    </recommendedName>
    <alternativeName>
        <fullName evidence="8">TRAMP-like complex RNA-binding factor ZCCHC7</fullName>
    </alternativeName>
</protein>
<dbReference type="EMBL" id="JAQQBR010001835">
    <property type="protein sequence ID" value="KAK0161162.1"/>
    <property type="molecule type" value="Genomic_DNA"/>
</dbReference>
<dbReference type="Gene3D" id="4.10.60.10">
    <property type="entry name" value="Zinc finger, CCHC-type"/>
    <property type="match status" value="2"/>
</dbReference>
<feature type="compositionally biased region" description="Basic and acidic residues" evidence="10">
    <location>
        <begin position="568"/>
        <end position="590"/>
    </location>
</feature>
<dbReference type="Proteomes" id="UP001168972">
    <property type="component" value="Unassembled WGS sequence"/>
</dbReference>
<keyword evidence="3" id="KW-0677">Repeat</keyword>
<feature type="region of interest" description="Disordered" evidence="10">
    <location>
        <begin position="1268"/>
        <end position="1297"/>
    </location>
</feature>
<sequence length="1320" mass="150686">MDHRDIDGGPGYDADLESRLYAEIHYSNDTYPDQLPSGVLPRNNNHSRHGYSSNNSTPNIMNQYPSTSPRYRSHSNAHPKPHQNSWELDPRANCEPYNSAMYSRNHQGPGISSNYNYSSHQQSSSNYSRNNEMYSRKSRPLMDNYAYSYPSLPQQYDYMNDSMSFTQLANNYNHSPTQNRPPSRSSVPSPAPHRRNNNIDIRNRKHLHHNSSRRAQTQKTVAHKKNSSPAKKKAGRNKEKVVKSHRNTNSHRENVTTATISKNVSENSVEDTQPISTNETTSKYDVAAKSNQPQEINPSEPCNSVDIPSDSDESIFEVPVPPKPQPLLIDLKDSDETSNSDDDDEEQSSVVMSEKSQCLQQQQEQPLSSSLPLLINDKNTNSSETIIPTVISSSESTRELPNANMNPPTININSEEISNDIDTISNNIIINCTQVATGVTTLADIRRIRESANAPPTIDGLSDDSMTESEAMKWGQIEGQMGGNNGDKSTNNEWNRLPRNSDNSIDKTAEKTTDNQSRLKYIETAAKIIDETLSSFLNIPSIYVKRKRSQQSESESEINNELNNSAKNVDENKAKKPANEKSFEESLHEPRPKKLEQFYNEPRPGIMMLDVHKIQSRMPSDPNRWPILDADKGYTVNVRNRKKKCSLCHREGHLRDKCPNHREVPTCHMCGEVGHFEPRCPHSMCLTCGTKFSSYRKTCENCRNTKCNMCKSIGHTSDTCPDLWRRYHQTTPPNASVKSSRETGTSKLSSSKSRHIHNDDCKISEKQSNNEIMPSVNQSESSNLKLSVDDKSLVGIEIKNESLPSSSSSTEVLNGHIFFHWKSSNLWPDNLIQNYTRLNDIEGSIIDGLISGTIFPAFITELDDICPFELIMGYHNGFAQMFLQTYSEEVLELLKKLIIMWLIRNDDEKWLMIGSMTLPINRRKLLHTIKERQVLARSTWSTADQENMCNLLKQIDSRKKIIEDIYKSYPIVRPPDVQLSLEKVETTTNDIKWRVVLCLYYCEWIKGAKEIIDNFHTMIMELERNKFYIEIPVTMYLKILQFCNEVFTPHTSQHIIDGAKRCVESMSKKDKNEKKISSPLSKNKVIMQTLYKLMFEYELCKRKKKLSNRKVMKKFDDIENLLLNCPENDKYTKSLESYRELLDGDGSIQQLTVILGYFTSLLRKKLGLSEEWRKKTVQKICKDLEEIGHLNKLSDLNNKTAAHGSVDISSDSDSDVIEVPVEKKKIEELTIDDDENNKILNDKDDDDDEDYDDSELIRKLKEIMKTSTTATSDAYNKKNVSNESTNANESQTNLEDDNEEAILLNNLAILEELIDDPELQ</sequence>
<feature type="compositionally biased region" description="Polar residues" evidence="10">
    <location>
        <begin position="50"/>
        <end position="70"/>
    </location>
</feature>
<keyword evidence="2" id="KW-0479">Metal-binding</keyword>
<keyword evidence="5" id="KW-0862">Zinc</keyword>
<dbReference type="GO" id="GO:0071035">
    <property type="term" value="P:nuclear polyadenylation-dependent rRNA catabolic process"/>
    <property type="evidence" value="ECO:0007669"/>
    <property type="project" value="TreeGrafter"/>
</dbReference>
<feature type="region of interest" description="Disordered" evidence="10">
    <location>
        <begin position="169"/>
        <end position="377"/>
    </location>
</feature>
<keyword evidence="13" id="KW-1185">Reference proteome</keyword>
<feature type="compositionally biased region" description="Polar residues" evidence="10">
    <location>
        <begin position="169"/>
        <end position="178"/>
    </location>
</feature>
<gene>
    <name evidence="12" type="ORF">PV327_009664</name>
</gene>
<reference evidence="12" key="2">
    <citation type="submission" date="2023-03" db="EMBL/GenBank/DDBJ databases">
        <authorList>
            <person name="Inwood S.N."/>
            <person name="Skelly J.G."/>
            <person name="Guhlin J."/>
            <person name="Harrop T.W.R."/>
            <person name="Goldson S.G."/>
            <person name="Dearden P.K."/>
        </authorList>
    </citation>
    <scope>NUCLEOTIDE SEQUENCE</scope>
    <source>
        <strain evidence="12">Lincoln</strain>
        <tissue evidence="12">Whole body</tissue>
    </source>
</reference>
<evidence type="ECO:0000256" key="7">
    <source>
        <dbReference type="ARBA" id="ARBA00041190"/>
    </source>
</evidence>
<dbReference type="GO" id="GO:0003723">
    <property type="term" value="F:RNA binding"/>
    <property type="evidence" value="ECO:0007669"/>
    <property type="project" value="TreeGrafter"/>
</dbReference>
<dbReference type="PANTHER" id="PTHR46543:SF1">
    <property type="entry name" value="ZINC FINGER CCHC DOMAIN-CONTAINING PROTEIN 7"/>
    <property type="match status" value="1"/>
</dbReference>
<evidence type="ECO:0000256" key="9">
    <source>
        <dbReference type="PROSITE-ProRule" id="PRU00047"/>
    </source>
</evidence>
<accession>A0AA39EZY2</accession>
<dbReference type="GO" id="GO:0031499">
    <property type="term" value="C:TRAMP complex"/>
    <property type="evidence" value="ECO:0007669"/>
    <property type="project" value="TreeGrafter"/>
</dbReference>
<evidence type="ECO:0000256" key="3">
    <source>
        <dbReference type="ARBA" id="ARBA00022737"/>
    </source>
</evidence>
<feature type="region of interest" description="Disordered" evidence="10">
    <location>
        <begin position="31"/>
        <end position="133"/>
    </location>
</feature>
<feature type="compositionally biased region" description="Polar residues" evidence="10">
    <location>
        <begin position="486"/>
        <end position="503"/>
    </location>
</feature>